<evidence type="ECO:0000313" key="3">
    <source>
        <dbReference type="Proteomes" id="UP000237000"/>
    </source>
</evidence>
<evidence type="ECO:0000313" key="2">
    <source>
        <dbReference type="EMBL" id="POO02516.1"/>
    </source>
</evidence>
<dbReference type="AlphaFoldDB" id="A0A2P5FXJ8"/>
<keyword evidence="3" id="KW-1185">Reference proteome</keyword>
<dbReference type="EMBL" id="JXTC01000004">
    <property type="protein sequence ID" value="POO02516.1"/>
    <property type="molecule type" value="Genomic_DNA"/>
</dbReference>
<protein>
    <submittedName>
        <fullName evidence="2">Uncharacterized protein</fullName>
    </submittedName>
</protein>
<sequence>MQNLIERERERTSLALGELLISRRALAPLSNDSGSNPEPLGSSAPAASESDLGLADWSDEEGVEEVEVEEEKKGKRKEESAYAPSERVDNDATAAAIATHDENFEAAMGENFSNSCLFLLLPKFPKVLIEDW</sequence>
<evidence type="ECO:0000256" key="1">
    <source>
        <dbReference type="SAM" id="MobiDB-lite"/>
    </source>
</evidence>
<gene>
    <name evidence="2" type="ORF">TorRG33x02_015000</name>
</gene>
<dbReference type="OrthoDB" id="10427166at2759"/>
<dbReference type="Proteomes" id="UP000237000">
    <property type="component" value="Unassembled WGS sequence"/>
</dbReference>
<organism evidence="2 3">
    <name type="scientific">Trema orientale</name>
    <name type="common">Charcoal tree</name>
    <name type="synonym">Celtis orientalis</name>
    <dbReference type="NCBI Taxonomy" id="63057"/>
    <lineage>
        <taxon>Eukaryota</taxon>
        <taxon>Viridiplantae</taxon>
        <taxon>Streptophyta</taxon>
        <taxon>Embryophyta</taxon>
        <taxon>Tracheophyta</taxon>
        <taxon>Spermatophyta</taxon>
        <taxon>Magnoliopsida</taxon>
        <taxon>eudicotyledons</taxon>
        <taxon>Gunneridae</taxon>
        <taxon>Pentapetalae</taxon>
        <taxon>rosids</taxon>
        <taxon>fabids</taxon>
        <taxon>Rosales</taxon>
        <taxon>Cannabaceae</taxon>
        <taxon>Trema</taxon>
    </lineage>
</organism>
<reference evidence="3" key="1">
    <citation type="submission" date="2016-06" db="EMBL/GenBank/DDBJ databases">
        <title>Parallel loss of symbiosis genes in relatives of nitrogen-fixing non-legume Parasponia.</title>
        <authorList>
            <person name="Van Velzen R."/>
            <person name="Holmer R."/>
            <person name="Bu F."/>
            <person name="Rutten L."/>
            <person name="Van Zeijl A."/>
            <person name="Liu W."/>
            <person name="Santuari L."/>
            <person name="Cao Q."/>
            <person name="Sharma T."/>
            <person name="Shen D."/>
            <person name="Roswanjaya Y."/>
            <person name="Wardhani T."/>
            <person name="Kalhor M.S."/>
            <person name="Jansen J."/>
            <person name="Van den Hoogen J."/>
            <person name="Gungor B."/>
            <person name="Hartog M."/>
            <person name="Hontelez J."/>
            <person name="Verver J."/>
            <person name="Yang W.-C."/>
            <person name="Schijlen E."/>
            <person name="Repin R."/>
            <person name="Schilthuizen M."/>
            <person name="Schranz E."/>
            <person name="Heidstra R."/>
            <person name="Miyata K."/>
            <person name="Fedorova E."/>
            <person name="Kohlen W."/>
            <person name="Bisseling T."/>
            <person name="Smit S."/>
            <person name="Geurts R."/>
        </authorList>
    </citation>
    <scope>NUCLEOTIDE SEQUENCE [LARGE SCALE GENOMIC DNA]</scope>
    <source>
        <strain evidence="3">cv. RG33-2</strain>
    </source>
</reference>
<feature type="compositionally biased region" description="Acidic residues" evidence="1">
    <location>
        <begin position="57"/>
        <end position="69"/>
    </location>
</feature>
<feature type="compositionally biased region" description="Basic and acidic residues" evidence="1">
    <location>
        <begin position="70"/>
        <end position="90"/>
    </location>
</feature>
<feature type="region of interest" description="Disordered" evidence="1">
    <location>
        <begin position="28"/>
        <end position="93"/>
    </location>
</feature>
<proteinExistence type="predicted"/>
<dbReference type="InParanoid" id="A0A2P5FXJ8"/>
<name>A0A2P5FXJ8_TREOI</name>
<comment type="caution">
    <text evidence="2">The sequence shown here is derived from an EMBL/GenBank/DDBJ whole genome shotgun (WGS) entry which is preliminary data.</text>
</comment>
<accession>A0A2P5FXJ8</accession>